<gene>
    <name evidence="1" type="ordered locus">Sked_03990</name>
</gene>
<proteinExistence type="predicted"/>
<organism evidence="1 2">
    <name type="scientific">Sanguibacter keddieii (strain ATCC 51767 / DSM 10542 / NCFB 3025 / ST-74)</name>
    <dbReference type="NCBI Taxonomy" id="446469"/>
    <lineage>
        <taxon>Bacteria</taxon>
        <taxon>Bacillati</taxon>
        <taxon>Actinomycetota</taxon>
        <taxon>Actinomycetes</taxon>
        <taxon>Micrococcales</taxon>
        <taxon>Sanguibacteraceae</taxon>
        <taxon>Sanguibacter</taxon>
    </lineage>
</organism>
<dbReference type="EMBL" id="CP001819">
    <property type="protein sequence ID" value="ACZ20366.1"/>
    <property type="molecule type" value="Genomic_DNA"/>
</dbReference>
<dbReference type="STRING" id="446469.Sked_03990"/>
<evidence type="ECO:0000313" key="1">
    <source>
        <dbReference type="EMBL" id="ACZ20366.1"/>
    </source>
</evidence>
<protein>
    <submittedName>
        <fullName evidence="1">Uncharacterized protein</fullName>
    </submittedName>
</protein>
<name>D1BK89_SANKS</name>
<dbReference type="AlphaFoldDB" id="D1BK89"/>
<dbReference type="OrthoDB" id="4833125at2"/>
<sequence length="151" mass="16604">MRSGLYAVVDGVEYPAWLNSEGLGIYLDHAGPRPDGWAWVTEYRSYRRVPPAQVTEAYRVSTSAMLDDVLVAVDSVDALAHTALVRAVCPRYSSINDQDKPPPHPLLKPAPVSSYSIDWIGVIPWDRLTTATEIVGKVDPTAGEVSYDNFT</sequence>
<dbReference type="HOGENOM" id="CLU_1730108_0_0_11"/>
<keyword evidence="2" id="KW-1185">Reference proteome</keyword>
<reference evidence="1 2" key="1">
    <citation type="journal article" date="2009" name="Stand. Genomic Sci.">
        <title>Complete genome sequence of Sanguibacter keddieii type strain (ST-74).</title>
        <authorList>
            <person name="Ivanova N."/>
            <person name="Sikorski J."/>
            <person name="Sims D."/>
            <person name="Brettin T."/>
            <person name="Detter J.C."/>
            <person name="Han C."/>
            <person name="Lapidus A."/>
            <person name="Copeland A."/>
            <person name="Glavina Del Rio T."/>
            <person name="Nolan M."/>
            <person name="Chen F."/>
            <person name="Lucas S."/>
            <person name="Tice H."/>
            <person name="Cheng J.F."/>
            <person name="Bruce D."/>
            <person name="Goodwin L."/>
            <person name="Pitluck S."/>
            <person name="Pati A."/>
            <person name="Mavromatis K."/>
            <person name="Chen A."/>
            <person name="Palaniappan K."/>
            <person name="D'haeseleer P."/>
            <person name="Chain P."/>
            <person name="Bristow J."/>
            <person name="Eisen J.A."/>
            <person name="Markowitz V."/>
            <person name="Hugenholtz P."/>
            <person name="Goker M."/>
            <person name="Pukall R."/>
            <person name="Klenk H.P."/>
            <person name="Kyrpides N.C."/>
        </authorList>
    </citation>
    <scope>NUCLEOTIDE SEQUENCE [LARGE SCALE GENOMIC DNA]</scope>
    <source>
        <strain evidence="2">ATCC 51767 / DSM 10542 / NCFB 3025 / ST-74</strain>
    </source>
</reference>
<dbReference type="Proteomes" id="UP000000322">
    <property type="component" value="Chromosome"/>
</dbReference>
<dbReference type="KEGG" id="ske:Sked_03990"/>
<evidence type="ECO:0000313" key="2">
    <source>
        <dbReference type="Proteomes" id="UP000000322"/>
    </source>
</evidence>
<dbReference type="RefSeq" id="WP_012865435.1">
    <property type="nucleotide sequence ID" value="NC_013521.1"/>
</dbReference>
<accession>D1BK89</accession>